<protein>
    <submittedName>
        <fullName evidence="16">Vesicle-trafficking protein S22a</fullName>
    </submittedName>
</protein>
<evidence type="ECO:0000256" key="4">
    <source>
        <dbReference type="ARBA" id="ARBA00022448"/>
    </source>
</evidence>
<keyword evidence="9" id="KW-0333">Golgi apparatus</keyword>
<gene>
    <name evidence="16" type="primary">SEC22A</name>
    <name evidence="16" type="ORF">FOL47_003884</name>
</gene>
<dbReference type="SUPFAM" id="SSF58038">
    <property type="entry name" value="SNARE fusion complex"/>
    <property type="match status" value="1"/>
</dbReference>
<dbReference type="Pfam" id="PF00957">
    <property type="entry name" value="Synaptobrevin"/>
    <property type="match status" value="1"/>
</dbReference>
<dbReference type="AlphaFoldDB" id="A0A7J6M6W3"/>
<dbReference type="EMBL" id="JAAPAO010000225">
    <property type="protein sequence ID" value="KAF4666811.1"/>
    <property type="molecule type" value="Genomic_DNA"/>
</dbReference>
<feature type="coiled-coil region" evidence="13">
    <location>
        <begin position="266"/>
        <end position="300"/>
    </location>
</feature>
<keyword evidence="8" id="KW-1133">Transmembrane helix</keyword>
<dbReference type="CDD" id="cd15866">
    <property type="entry name" value="R-SNARE_SEC22"/>
    <property type="match status" value="1"/>
</dbReference>
<dbReference type="PROSITE" id="PS50859">
    <property type="entry name" value="LONGIN"/>
    <property type="match status" value="1"/>
</dbReference>
<dbReference type="PANTHER" id="PTHR45837">
    <property type="entry name" value="VESICLE-TRAFFICKING PROTEIN SEC22B"/>
    <property type="match status" value="1"/>
</dbReference>
<dbReference type="CDD" id="cd14824">
    <property type="entry name" value="Longin"/>
    <property type="match status" value="1"/>
</dbReference>
<evidence type="ECO:0000313" key="16">
    <source>
        <dbReference type="EMBL" id="KAF4666811.1"/>
    </source>
</evidence>
<dbReference type="GO" id="GO:0006888">
    <property type="term" value="P:endoplasmic reticulum to Golgi vesicle-mediated transport"/>
    <property type="evidence" value="ECO:0007669"/>
    <property type="project" value="InterPro"/>
</dbReference>
<dbReference type="SMART" id="SM01270">
    <property type="entry name" value="Longin"/>
    <property type="match status" value="1"/>
</dbReference>
<sequence length="494" mass="56662">MCDLTFIARVSDGLIFTETWDGGKEGQAMAKYKQQAKQLLRHMNSFPPQCSIDTGAYVFHYITDGGIVYMTLCDQRYPKKLAFSFLEEIRQAFVEELAREFGTTDSLDYRQHIEAINKPYHFISFDRQITKRRNDYRDPTSTKALNRLNDSLTEVNSIMQKNIDDILTRGEKLEDVGRRANDLKDASKSFSKKARMINLQVEMQHTPPDTDRTDLEQDPLAKAVTASLWVNGERDLGGWWKVVVKAAGRLFVGIRYTPSGVPHRCLDFVRVKIASLRRENEELLDKVEELESTLRIVQTAQSWAIAAATKEGEEGGWTVEQARKIKEITLLLMQAKQAKEEAMNFTKAGKGQLYEKVRSLKVQLAKEREEKLMMKQRLGMVFSQAAEIRKANKDLEERLGREREEWQRLVKGMKESHVESMRQLRQEIGEQSIHAVEKVRQLNQFGERVMSELTELQEHLSMVRQSDSLSALAPLMVGESTTSLPPIPQSRKSS</sequence>
<keyword evidence="6" id="KW-0256">Endoplasmic reticulum</keyword>
<evidence type="ECO:0000256" key="1">
    <source>
        <dbReference type="ARBA" id="ARBA00004163"/>
    </source>
</evidence>
<dbReference type="InterPro" id="IPR042855">
    <property type="entry name" value="V_SNARE_CC"/>
</dbReference>
<dbReference type="Gene3D" id="3.30.450.50">
    <property type="entry name" value="Longin domain"/>
    <property type="match status" value="1"/>
</dbReference>
<dbReference type="Proteomes" id="UP000591131">
    <property type="component" value="Unassembled WGS sequence"/>
</dbReference>
<evidence type="ECO:0000259" key="15">
    <source>
        <dbReference type="PROSITE" id="PS50892"/>
    </source>
</evidence>
<comment type="caution">
    <text evidence="16">The sequence shown here is derived from an EMBL/GenBank/DDBJ whole genome shotgun (WGS) entry which is preliminary data.</text>
</comment>
<keyword evidence="7" id="KW-0653">Protein transport</keyword>
<dbReference type="PROSITE" id="PS50892">
    <property type="entry name" value="V_SNARE"/>
    <property type="match status" value="1"/>
</dbReference>
<evidence type="ECO:0000256" key="6">
    <source>
        <dbReference type="ARBA" id="ARBA00022824"/>
    </source>
</evidence>
<evidence type="ECO:0000256" key="5">
    <source>
        <dbReference type="ARBA" id="ARBA00022692"/>
    </source>
</evidence>
<evidence type="ECO:0000313" key="17">
    <source>
        <dbReference type="Proteomes" id="UP000591131"/>
    </source>
</evidence>
<keyword evidence="10 12" id="KW-0175">Coiled coil</keyword>
<evidence type="ECO:0000256" key="8">
    <source>
        <dbReference type="ARBA" id="ARBA00022989"/>
    </source>
</evidence>
<evidence type="ECO:0000259" key="14">
    <source>
        <dbReference type="PROSITE" id="PS50859"/>
    </source>
</evidence>
<name>A0A7J6M6W3_PERCH</name>
<evidence type="ECO:0000256" key="9">
    <source>
        <dbReference type="ARBA" id="ARBA00023034"/>
    </source>
</evidence>
<reference evidence="16 17" key="1">
    <citation type="submission" date="2020-04" db="EMBL/GenBank/DDBJ databases">
        <title>Perkinsus chesapeaki whole genome sequence.</title>
        <authorList>
            <person name="Bogema D.R."/>
        </authorList>
    </citation>
    <scope>NUCLEOTIDE SEQUENCE [LARGE SCALE GENOMIC DNA]</scope>
    <source>
        <strain evidence="16">ATCC PRA-425</strain>
    </source>
</reference>
<keyword evidence="17" id="KW-1185">Reference proteome</keyword>
<accession>A0A7J6M6W3</accession>
<dbReference type="Pfam" id="PF13774">
    <property type="entry name" value="Longin"/>
    <property type="match status" value="1"/>
</dbReference>
<comment type="subcellular location">
    <subcellularLocation>
        <location evidence="1">Endoplasmic reticulum membrane</location>
        <topology evidence="1">Single-pass type IV membrane protein</topology>
    </subcellularLocation>
    <subcellularLocation>
        <location evidence="2">Golgi apparatus membrane</location>
    </subcellularLocation>
</comment>
<dbReference type="Gene3D" id="1.20.5.110">
    <property type="match status" value="1"/>
</dbReference>
<feature type="coiled-coil region" evidence="13">
    <location>
        <begin position="350"/>
        <end position="405"/>
    </location>
</feature>
<dbReference type="GO" id="GO:0000139">
    <property type="term" value="C:Golgi membrane"/>
    <property type="evidence" value="ECO:0007669"/>
    <property type="project" value="UniProtKB-SubCell"/>
</dbReference>
<evidence type="ECO:0000256" key="12">
    <source>
        <dbReference type="PROSITE-ProRule" id="PRU00290"/>
    </source>
</evidence>
<dbReference type="SUPFAM" id="SSF64356">
    <property type="entry name" value="SNARE-like"/>
    <property type="match status" value="1"/>
</dbReference>
<dbReference type="InterPro" id="IPR044565">
    <property type="entry name" value="Sec22"/>
</dbReference>
<dbReference type="GO" id="GO:0006890">
    <property type="term" value="P:retrograde vesicle-mediated transport, Golgi to endoplasmic reticulum"/>
    <property type="evidence" value="ECO:0007669"/>
    <property type="project" value="InterPro"/>
</dbReference>
<dbReference type="GO" id="GO:0005484">
    <property type="term" value="F:SNAP receptor activity"/>
    <property type="evidence" value="ECO:0007669"/>
    <property type="project" value="InterPro"/>
</dbReference>
<keyword evidence="5" id="KW-0812">Transmembrane</keyword>
<proteinExistence type="inferred from homology"/>
<dbReference type="OrthoDB" id="1719357at2759"/>
<dbReference type="InterPro" id="IPR011012">
    <property type="entry name" value="Longin-like_dom_sf"/>
</dbReference>
<keyword evidence="11" id="KW-0472">Membrane</keyword>
<keyword evidence="4" id="KW-0813">Transport</keyword>
<dbReference type="GO" id="GO:0005789">
    <property type="term" value="C:endoplasmic reticulum membrane"/>
    <property type="evidence" value="ECO:0007669"/>
    <property type="project" value="UniProtKB-SubCell"/>
</dbReference>
<dbReference type="GO" id="GO:0015031">
    <property type="term" value="P:protein transport"/>
    <property type="evidence" value="ECO:0007669"/>
    <property type="project" value="UniProtKB-KW"/>
</dbReference>
<feature type="domain" description="Longin" evidence="14">
    <location>
        <begin position="6"/>
        <end position="129"/>
    </location>
</feature>
<feature type="domain" description="V-SNARE coiled-coil homology" evidence="15">
    <location>
        <begin position="144"/>
        <end position="204"/>
    </location>
</feature>
<organism evidence="16 17">
    <name type="scientific">Perkinsus chesapeaki</name>
    <name type="common">Clam parasite</name>
    <name type="synonym">Perkinsus andrewsi</name>
    <dbReference type="NCBI Taxonomy" id="330153"/>
    <lineage>
        <taxon>Eukaryota</taxon>
        <taxon>Sar</taxon>
        <taxon>Alveolata</taxon>
        <taxon>Perkinsozoa</taxon>
        <taxon>Perkinsea</taxon>
        <taxon>Perkinsida</taxon>
        <taxon>Perkinsidae</taxon>
        <taxon>Perkinsus</taxon>
    </lineage>
</organism>
<evidence type="ECO:0000256" key="13">
    <source>
        <dbReference type="SAM" id="Coils"/>
    </source>
</evidence>
<evidence type="ECO:0000256" key="3">
    <source>
        <dbReference type="ARBA" id="ARBA00008025"/>
    </source>
</evidence>
<evidence type="ECO:0000256" key="2">
    <source>
        <dbReference type="ARBA" id="ARBA00004394"/>
    </source>
</evidence>
<evidence type="ECO:0000256" key="10">
    <source>
        <dbReference type="ARBA" id="ARBA00023054"/>
    </source>
</evidence>
<comment type="similarity">
    <text evidence="3">Belongs to the synaptobrevin family.</text>
</comment>
<dbReference type="InterPro" id="IPR010908">
    <property type="entry name" value="Longin_dom"/>
</dbReference>
<evidence type="ECO:0000256" key="7">
    <source>
        <dbReference type="ARBA" id="ARBA00022927"/>
    </source>
</evidence>
<evidence type="ECO:0000256" key="11">
    <source>
        <dbReference type="ARBA" id="ARBA00023136"/>
    </source>
</evidence>